<dbReference type="InterPro" id="IPR006671">
    <property type="entry name" value="Cyclin_N"/>
</dbReference>
<comment type="pathway">
    <text evidence="4">Plant hormone biosynthesis; abscisate biosynthesis.</text>
</comment>
<evidence type="ECO:0000313" key="16">
    <source>
        <dbReference type="EMBL" id="WIA13621.1"/>
    </source>
</evidence>
<dbReference type="Gene3D" id="2.60.200.20">
    <property type="match status" value="1"/>
</dbReference>
<accession>A0ABY8U0Z9</accession>
<keyword evidence="11" id="KW-0937">Abscisic acid biosynthesis</keyword>
<evidence type="ECO:0000313" key="17">
    <source>
        <dbReference type="Proteomes" id="UP001244341"/>
    </source>
</evidence>
<dbReference type="SUPFAM" id="SSF47954">
    <property type="entry name" value="Cyclin-like"/>
    <property type="match status" value="1"/>
</dbReference>
<dbReference type="Pfam" id="PF00134">
    <property type="entry name" value="Cyclin_N"/>
    <property type="match status" value="1"/>
</dbReference>
<keyword evidence="17" id="KW-1185">Reference proteome</keyword>
<dbReference type="Pfam" id="PF00498">
    <property type="entry name" value="FHA"/>
    <property type="match status" value="1"/>
</dbReference>
<evidence type="ECO:0000256" key="12">
    <source>
        <dbReference type="ARBA" id="ARBA00022946"/>
    </source>
</evidence>
<dbReference type="InterPro" id="IPR008984">
    <property type="entry name" value="SMAD_FHA_dom_sf"/>
</dbReference>
<protein>
    <recommendedName>
        <fullName evidence="6">Zeaxanthin epoxidase, chloroplastic</fullName>
        <ecNumber evidence="5">1.14.15.21</ecNumber>
    </recommendedName>
</protein>
<dbReference type="SUPFAM" id="SSF49879">
    <property type="entry name" value="SMAD/FHA domain"/>
    <property type="match status" value="1"/>
</dbReference>
<evidence type="ECO:0000256" key="2">
    <source>
        <dbReference type="ARBA" id="ARBA00004229"/>
    </source>
</evidence>
<keyword evidence="10" id="KW-0274">FAD</keyword>
<dbReference type="SMART" id="SM00385">
    <property type="entry name" value="CYCLIN"/>
    <property type="match status" value="1"/>
</dbReference>
<evidence type="ECO:0000256" key="11">
    <source>
        <dbReference type="ARBA" id="ARBA00022865"/>
    </source>
</evidence>
<evidence type="ECO:0000256" key="14">
    <source>
        <dbReference type="RuleBase" id="RU000383"/>
    </source>
</evidence>
<proteinExistence type="inferred from homology"/>
<keyword evidence="7" id="KW-0150">Chloroplast</keyword>
<dbReference type="CDD" id="cd00060">
    <property type="entry name" value="FHA"/>
    <property type="match status" value="1"/>
</dbReference>
<comment type="similarity">
    <text evidence="14">Belongs to the cyclin family.</text>
</comment>
<evidence type="ECO:0000256" key="5">
    <source>
        <dbReference type="ARBA" id="ARBA00012097"/>
    </source>
</evidence>
<dbReference type="InterPro" id="IPR013763">
    <property type="entry name" value="Cyclin-like_dom"/>
</dbReference>
<evidence type="ECO:0000256" key="4">
    <source>
        <dbReference type="ARBA" id="ARBA00005134"/>
    </source>
</evidence>
<dbReference type="PANTHER" id="PTHR46496">
    <property type="match status" value="1"/>
</dbReference>
<keyword evidence="9" id="KW-0934">Plastid</keyword>
<dbReference type="PANTHER" id="PTHR46496:SF1">
    <property type="entry name" value="ZEAXANTHIN EPOXIDASE, CHLOROPLASTIC"/>
    <property type="match status" value="1"/>
</dbReference>
<dbReference type="Proteomes" id="UP001244341">
    <property type="component" value="Chromosome 4b"/>
</dbReference>
<dbReference type="InterPro" id="IPR036188">
    <property type="entry name" value="FAD/NAD-bd_sf"/>
</dbReference>
<dbReference type="InterPro" id="IPR036915">
    <property type="entry name" value="Cyclin-like_sf"/>
</dbReference>
<dbReference type="PRINTS" id="PR00420">
    <property type="entry name" value="RNGMNOXGNASE"/>
</dbReference>
<dbReference type="Pfam" id="PF01494">
    <property type="entry name" value="FAD_binding_3"/>
    <property type="match status" value="2"/>
</dbReference>
<dbReference type="EC" id="1.14.15.21" evidence="5"/>
<evidence type="ECO:0000256" key="10">
    <source>
        <dbReference type="ARBA" id="ARBA00022827"/>
    </source>
</evidence>
<comment type="subcellular location">
    <subcellularLocation>
        <location evidence="2">Plastid</location>
        <location evidence="2">Chloroplast</location>
    </subcellularLocation>
</comment>
<organism evidence="16 17">
    <name type="scientific">Tetradesmus obliquus</name>
    <name type="common">Green alga</name>
    <name type="synonym">Acutodesmus obliquus</name>
    <dbReference type="NCBI Taxonomy" id="3088"/>
    <lineage>
        <taxon>Eukaryota</taxon>
        <taxon>Viridiplantae</taxon>
        <taxon>Chlorophyta</taxon>
        <taxon>core chlorophytes</taxon>
        <taxon>Chlorophyceae</taxon>
        <taxon>CS clade</taxon>
        <taxon>Sphaeropleales</taxon>
        <taxon>Scenedesmaceae</taxon>
        <taxon>Tetradesmus</taxon>
    </lineage>
</organism>
<evidence type="ECO:0000256" key="7">
    <source>
        <dbReference type="ARBA" id="ARBA00022528"/>
    </source>
</evidence>
<keyword evidence="8" id="KW-0285">Flavoprotein</keyword>
<comment type="cofactor">
    <cofactor evidence="1">
        <name>FAD</name>
        <dbReference type="ChEBI" id="CHEBI:57692"/>
    </cofactor>
</comment>
<sequence length="871" mass="93797">MNFPTSTHKREWLFDPETLNQKYAAAQQQALEVLRAASDDTAAAADGAAPDAKKQRADCPVSVADEAALKLFYQVKLKAICEQLKMPSKVLHAALLFFKRFYVASSCLEHDPMRVMPTAIYLACKVEEAYRSAESLAKAIGIEAGPVLRFEVPLLQGLKFDLVLHSPYRALAGLFKELDELRSQQSPLLDPQLLAAPPEAVDKARGRARAAADSLLLTDAPLLHAPGSRSKILLPKIAAAVADAPVASLNGKEQQHRPLRVIIAGAGIGGLVLAVALLKQGVDVKVFERDLTAIRGEGKYRGPIQVQSNALAALEAIDVDVCNEVLRQGCITGDRINGLCDGETGDWYIKFDTYHPAVDKGLPVTRVISRITLQEILADACERVAGPNVIENSSNVVAYEELRDPATGVESIRVTLEDGRTASGDLLIGADGIWSKVRRELVGSSAPVYSGYTCYTGISDFTPPDLEIVGYRVFLGNGQYFVSSDVGGGKQQWYGFHKEPENGSDPPGKSRKARLLEIFGHWCSDVTDLIKATPEADILRRDISDRPPIFRWAKGRVALLGDSAHAMQPNLGQGGCMAIEDAFQLGRDVAAALSKAGGNPDAVDVRGLWSTYQSGRLVRAAAIHGMARFAAIMASTYKAYLGEGLGPLEWIKQFHIPHPGRVIGRLVLHATMPGVLGWVLGGNNGHLEAARPSACRVEDRLKCFSESDFATFLHDDQQLLRAAHARWMLLCEREPTCDSVDADSNSEAKGVYLGTSPCTLGSSTEADLLLADGAAAAQHARAWRDDAGDCYIEALASGSGTWVNGKPLAPGHKQRLLPQDTLEFGAHPASEVYRVKMQHVSLATGGLNGHSYTVIPVGHQAKDMVPSPVAA</sequence>
<dbReference type="PROSITE" id="PS50006">
    <property type="entry name" value="FHA_DOMAIN"/>
    <property type="match status" value="1"/>
</dbReference>
<evidence type="ECO:0000256" key="13">
    <source>
        <dbReference type="ARBA" id="ARBA00023002"/>
    </source>
</evidence>
<evidence type="ECO:0000256" key="3">
    <source>
        <dbReference type="ARBA" id="ARBA00004972"/>
    </source>
</evidence>
<feature type="domain" description="FHA" evidence="15">
    <location>
        <begin position="758"/>
        <end position="808"/>
    </location>
</feature>
<reference evidence="16 17" key="1">
    <citation type="submission" date="2023-05" db="EMBL/GenBank/DDBJ databases">
        <title>A 100% complete, gapless, phased diploid assembly of the Scenedesmus obliquus UTEX 3031 genome.</title>
        <authorList>
            <person name="Biondi T.C."/>
            <person name="Hanschen E.R."/>
            <person name="Kwon T."/>
            <person name="Eng W."/>
            <person name="Kruse C.P.S."/>
            <person name="Koehler S.I."/>
            <person name="Kunde Y."/>
            <person name="Gleasner C.D."/>
            <person name="You Mak K.T."/>
            <person name="Polle J."/>
            <person name="Hovde B.T."/>
            <person name="Starkenburg S.R."/>
        </authorList>
    </citation>
    <scope>NUCLEOTIDE SEQUENCE [LARGE SCALE GENOMIC DNA]</scope>
    <source>
        <strain evidence="16 17">DOE0152z</strain>
    </source>
</reference>
<evidence type="ECO:0000256" key="1">
    <source>
        <dbReference type="ARBA" id="ARBA00001974"/>
    </source>
</evidence>
<dbReference type="Gene3D" id="1.10.472.10">
    <property type="entry name" value="Cyclin-like"/>
    <property type="match status" value="1"/>
</dbReference>
<dbReference type="Gene3D" id="3.50.50.60">
    <property type="entry name" value="FAD/NAD(P)-binding domain"/>
    <property type="match status" value="1"/>
</dbReference>
<evidence type="ECO:0000256" key="6">
    <source>
        <dbReference type="ARBA" id="ARBA00015103"/>
    </source>
</evidence>
<evidence type="ECO:0000256" key="8">
    <source>
        <dbReference type="ARBA" id="ARBA00022630"/>
    </source>
</evidence>
<dbReference type="EMBL" id="CP126211">
    <property type="protein sequence ID" value="WIA13621.1"/>
    <property type="molecule type" value="Genomic_DNA"/>
</dbReference>
<dbReference type="InterPro" id="IPR002938">
    <property type="entry name" value="FAD-bd"/>
</dbReference>
<dbReference type="SUPFAM" id="SSF51905">
    <property type="entry name" value="FAD/NAD(P)-binding domain"/>
    <property type="match status" value="1"/>
</dbReference>
<comment type="pathway">
    <text evidence="3">Hormone biosynthesis.</text>
</comment>
<dbReference type="InterPro" id="IPR000253">
    <property type="entry name" value="FHA_dom"/>
</dbReference>
<keyword evidence="14" id="KW-0195">Cyclin</keyword>
<evidence type="ECO:0000259" key="15">
    <source>
        <dbReference type="PROSITE" id="PS50006"/>
    </source>
</evidence>
<keyword evidence="13" id="KW-0560">Oxidoreductase</keyword>
<evidence type="ECO:0000256" key="9">
    <source>
        <dbReference type="ARBA" id="ARBA00022640"/>
    </source>
</evidence>
<name>A0ABY8U0Z9_TETOB</name>
<gene>
    <name evidence="16" type="ORF">OEZ85_007185</name>
</gene>
<keyword evidence="12" id="KW-0809">Transit peptide</keyword>